<gene>
    <name evidence="1" type="ORF">Tsubulata_012271</name>
</gene>
<proteinExistence type="predicted"/>
<sequence>MSLWSQAVFTKSTNQYIEGDHCWSNIQSHHFGEQSTSLVPLPRMAKASYQGVVSDNGWRNPFAGHFG</sequence>
<reference evidence="1" key="1">
    <citation type="submission" date="2022-02" db="EMBL/GenBank/DDBJ databases">
        <authorList>
            <person name="Henning P.M."/>
            <person name="McCubbin A.G."/>
            <person name="Shore J.S."/>
        </authorList>
    </citation>
    <scope>NUCLEOTIDE SEQUENCE</scope>
    <source>
        <strain evidence="1">F60SS</strain>
        <tissue evidence="1">Leaves</tissue>
    </source>
</reference>
<accession>A0A9Q0FT77</accession>
<dbReference type="Proteomes" id="UP001141552">
    <property type="component" value="Unassembled WGS sequence"/>
</dbReference>
<evidence type="ECO:0000313" key="2">
    <source>
        <dbReference type="Proteomes" id="UP001141552"/>
    </source>
</evidence>
<evidence type="ECO:0000313" key="1">
    <source>
        <dbReference type="EMBL" id="KAJ4837250.1"/>
    </source>
</evidence>
<dbReference type="AlphaFoldDB" id="A0A9Q0FT77"/>
<name>A0A9Q0FT77_9ROSI</name>
<reference evidence="1" key="2">
    <citation type="journal article" date="2023" name="Plants (Basel)">
        <title>Annotation of the Turnera subulata (Passifloraceae) Draft Genome Reveals the S-Locus Evolved after the Divergence of Turneroideae from Passifloroideae in a Stepwise Manner.</title>
        <authorList>
            <person name="Henning P.M."/>
            <person name="Roalson E.H."/>
            <person name="Mir W."/>
            <person name="McCubbin A.G."/>
            <person name="Shore J.S."/>
        </authorList>
    </citation>
    <scope>NUCLEOTIDE SEQUENCE</scope>
    <source>
        <strain evidence="1">F60SS</strain>
    </source>
</reference>
<keyword evidence="2" id="KW-1185">Reference proteome</keyword>
<dbReference type="EMBL" id="JAKUCV010003890">
    <property type="protein sequence ID" value="KAJ4837250.1"/>
    <property type="molecule type" value="Genomic_DNA"/>
</dbReference>
<comment type="caution">
    <text evidence="1">The sequence shown here is derived from an EMBL/GenBank/DDBJ whole genome shotgun (WGS) entry which is preliminary data.</text>
</comment>
<protein>
    <submittedName>
        <fullName evidence="1">Uncharacterized protein</fullName>
    </submittedName>
</protein>
<organism evidence="1 2">
    <name type="scientific">Turnera subulata</name>
    <dbReference type="NCBI Taxonomy" id="218843"/>
    <lineage>
        <taxon>Eukaryota</taxon>
        <taxon>Viridiplantae</taxon>
        <taxon>Streptophyta</taxon>
        <taxon>Embryophyta</taxon>
        <taxon>Tracheophyta</taxon>
        <taxon>Spermatophyta</taxon>
        <taxon>Magnoliopsida</taxon>
        <taxon>eudicotyledons</taxon>
        <taxon>Gunneridae</taxon>
        <taxon>Pentapetalae</taxon>
        <taxon>rosids</taxon>
        <taxon>fabids</taxon>
        <taxon>Malpighiales</taxon>
        <taxon>Passifloraceae</taxon>
        <taxon>Turnera</taxon>
    </lineage>
</organism>